<dbReference type="Proteomes" id="UP001157133">
    <property type="component" value="Unassembled WGS sequence"/>
</dbReference>
<dbReference type="EMBL" id="BSSU01000005">
    <property type="protein sequence ID" value="GLX81672.1"/>
    <property type="molecule type" value="Genomic_DNA"/>
</dbReference>
<evidence type="ECO:0000313" key="3">
    <source>
        <dbReference type="Proteomes" id="UP001157133"/>
    </source>
</evidence>
<gene>
    <name evidence="2" type="ORF">theurythT_11240</name>
</gene>
<sequence length="233" mass="25844">MSHFLVTLALLPALIIQGKYVRKKTPKLPEPIGERILDTHKDPLLNVLILGDSAAAGVGVSYQSDGLLGQLKSSTNTAKVNYTLMASTGATTKDTLNTLSNLAQEQYHVVITSLGVNDVTKGLSRNKFRQQQAALYQDIINRFKPRLIIATHIPPMHKFPALPQPLRWYVGRRAKQLNQDLLNISRQFDCVKTLAIELPETPELMAKDGFHPGKPVYQEWAENAAKLIDAIQA</sequence>
<name>A0ABQ6H0P9_9GAMM</name>
<keyword evidence="3" id="KW-1185">Reference proteome</keyword>
<protein>
    <recommendedName>
        <fullName evidence="1">SGNH hydrolase-type esterase domain-containing protein</fullName>
    </recommendedName>
</protein>
<dbReference type="InterPro" id="IPR013830">
    <property type="entry name" value="SGNH_hydro"/>
</dbReference>
<dbReference type="SUPFAM" id="SSF52266">
    <property type="entry name" value="SGNH hydrolase"/>
    <property type="match status" value="1"/>
</dbReference>
<evidence type="ECO:0000259" key="1">
    <source>
        <dbReference type="Pfam" id="PF13472"/>
    </source>
</evidence>
<evidence type="ECO:0000313" key="2">
    <source>
        <dbReference type="EMBL" id="GLX81672.1"/>
    </source>
</evidence>
<dbReference type="InterPro" id="IPR036514">
    <property type="entry name" value="SGNH_hydro_sf"/>
</dbReference>
<feature type="domain" description="SGNH hydrolase-type esterase" evidence="1">
    <location>
        <begin position="49"/>
        <end position="218"/>
    </location>
</feature>
<accession>A0ABQ6H0P9</accession>
<comment type="caution">
    <text evidence="2">The sequence shown here is derived from an EMBL/GenBank/DDBJ whole genome shotgun (WGS) entry which is preliminary data.</text>
</comment>
<organism evidence="2 3">
    <name type="scientific">Thalassotalea eurytherma</name>
    <dbReference type="NCBI Taxonomy" id="1144278"/>
    <lineage>
        <taxon>Bacteria</taxon>
        <taxon>Pseudomonadati</taxon>
        <taxon>Pseudomonadota</taxon>
        <taxon>Gammaproteobacteria</taxon>
        <taxon>Alteromonadales</taxon>
        <taxon>Colwelliaceae</taxon>
        <taxon>Thalassotalea</taxon>
    </lineage>
</organism>
<dbReference type="Pfam" id="PF13472">
    <property type="entry name" value="Lipase_GDSL_2"/>
    <property type="match status" value="1"/>
</dbReference>
<proteinExistence type="predicted"/>
<dbReference type="Gene3D" id="3.40.50.1110">
    <property type="entry name" value="SGNH hydrolase"/>
    <property type="match status" value="1"/>
</dbReference>
<dbReference type="RefSeq" id="WP_284207011.1">
    <property type="nucleotide sequence ID" value="NZ_BSSU01000005.1"/>
</dbReference>
<dbReference type="CDD" id="cd01836">
    <property type="entry name" value="FeeA_FeeB_like"/>
    <property type="match status" value="1"/>
</dbReference>
<reference evidence="2 3" key="1">
    <citation type="submission" date="2023-03" db="EMBL/GenBank/DDBJ databases">
        <title>Draft genome sequence of Thalassotalea eurytherma JCM 18482T.</title>
        <authorList>
            <person name="Sawabe T."/>
        </authorList>
    </citation>
    <scope>NUCLEOTIDE SEQUENCE [LARGE SCALE GENOMIC DNA]</scope>
    <source>
        <strain evidence="2 3">JCM 18482</strain>
    </source>
</reference>